<keyword evidence="3" id="KW-1185">Reference proteome</keyword>
<dbReference type="EMBL" id="JANAVB010040218">
    <property type="protein sequence ID" value="KAJ6798734.1"/>
    <property type="molecule type" value="Genomic_DNA"/>
</dbReference>
<feature type="region of interest" description="Disordered" evidence="1">
    <location>
        <begin position="27"/>
        <end position="55"/>
    </location>
</feature>
<proteinExistence type="predicted"/>
<evidence type="ECO:0000313" key="3">
    <source>
        <dbReference type="Proteomes" id="UP001140949"/>
    </source>
</evidence>
<protein>
    <submittedName>
        <fullName evidence="2">Uncharacterized protein</fullName>
    </submittedName>
</protein>
<comment type="caution">
    <text evidence="2">The sequence shown here is derived from an EMBL/GenBank/DDBJ whole genome shotgun (WGS) entry which is preliminary data.</text>
</comment>
<evidence type="ECO:0000313" key="2">
    <source>
        <dbReference type="EMBL" id="KAJ6798734.1"/>
    </source>
</evidence>
<gene>
    <name evidence="2" type="ORF">M6B38_210715</name>
</gene>
<evidence type="ECO:0000256" key="1">
    <source>
        <dbReference type="SAM" id="MobiDB-lite"/>
    </source>
</evidence>
<reference evidence="2" key="2">
    <citation type="submission" date="2023-04" db="EMBL/GenBank/DDBJ databases">
        <authorList>
            <person name="Bruccoleri R.E."/>
            <person name="Oakeley E.J."/>
            <person name="Faust A.-M."/>
            <person name="Dessus-Babus S."/>
            <person name="Altorfer M."/>
            <person name="Burckhardt D."/>
            <person name="Oertli M."/>
            <person name="Naumann U."/>
            <person name="Petersen F."/>
            <person name="Wong J."/>
        </authorList>
    </citation>
    <scope>NUCLEOTIDE SEQUENCE</scope>
    <source>
        <strain evidence="2">GSM-AAB239-AS_SAM_17_03QT</strain>
        <tissue evidence="2">Leaf</tissue>
    </source>
</reference>
<accession>A0AAX6E3W2</accession>
<name>A0AAX6E3W2_IRIPA</name>
<dbReference type="Proteomes" id="UP001140949">
    <property type="component" value="Unassembled WGS sequence"/>
</dbReference>
<organism evidence="2 3">
    <name type="scientific">Iris pallida</name>
    <name type="common">Sweet iris</name>
    <dbReference type="NCBI Taxonomy" id="29817"/>
    <lineage>
        <taxon>Eukaryota</taxon>
        <taxon>Viridiplantae</taxon>
        <taxon>Streptophyta</taxon>
        <taxon>Embryophyta</taxon>
        <taxon>Tracheophyta</taxon>
        <taxon>Spermatophyta</taxon>
        <taxon>Magnoliopsida</taxon>
        <taxon>Liliopsida</taxon>
        <taxon>Asparagales</taxon>
        <taxon>Iridaceae</taxon>
        <taxon>Iridoideae</taxon>
        <taxon>Irideae</taxon>
        <taxon>Iris</taxon>
    </lineage>
</organism>
<reference evidence="2" key="1">
    <citation type="journal article" date="2023" name="GigaByte">
        <title>Genome assembly of the bearded iris, Iris pallida Lam.</title>
        <authorList>
            <person name="Bruccoleri R.E."/>
            <person name="Oakeley E.J."/>
            <person name="Faust A.M.E."/>
            <person name="Altorfer M."/>
            <person name="Dessus-Babus S."/>
            <person name="Burckhardt D."/>
            <person name="Oertli M."/>
            <person name="Naumann U."/>
            <person name="Petersen F."/>
            <person name="Wong J."/>
        </authorList>
    </citation>
    <scope>NUCLEOTIDE SEQUENCE</scope>
    <source>
        <strain evidence="2">GSM-AAB239-AS_SAM_17_03QT</strain>
    </source>
</reference>
<dbReference type="AlphaFoldDB" id="A0AAX6E3W2"/>
<sequence>MLPPQYALIHSHTRFFQNPNFLEKKEKKKVRYSSSHGDSHAEVPKEEDDATKVSPPLSFPLRNKIKIQFLYESDGKPTFLRVSGGKFVP</sequence>